<dbReference type="Proteomes" id="UP000240708">
    <property type="component" value="Unassembled WGS sequence"/>
</dbReference>
<accession>A0A2P8E0S9</accession>
<organism evidence="1 2">
    <name type="scientific">Cecembia rubra</name>
    <dbReference type="NCBI Taxonomy" id="1485585"/>
    <lineage>
        <taxon>Bacteria</taxon>
        <taxon>Pseudomonadati</taxon>
        <taxon>Bacteroidota</taxon>
        <taxon>Cytophagia</taxon>
        <taxon>Cytophagales</taxon>
        <taxon>Cyclobacteriaceae</taxon>
        <taxon>Cecembia</taxon>
    </lineage>
</organism>
<sequence>MKIDRLLLIQLKEKYDTVSKVNWSTYLKLEKFLEVRTYPRNSIIKNFNEVETHSRLVWKGVVTLHHLNNKGQSITRMVFCDGDNAFDFLSYVSQKPSPSLFLARNEVTCVELRKDIEPMVLKQIPEIADLAIKINHEIISKLYHWNTEILSQPKADAYNAIMKMHKDLLICLQVKDFQHMLGIGKSTIHRLRQSG</sequence>
<dbReference type="EMBL" id="PYGF01000008">
    <property type="protein sequence ID" value="PSL03084.1"/>
    <property type="molecule type" value="Genomic_DNA"/>
</dbReference>
<protein>
    <submittedName>
        <fullName evidence="1">CRP-like cAMP-binding protein</fullName>
    </submittedName>
</protein>
<name>A0A2P8E0S9_9BACT</name>
<dbReference type="SUPFAM" id="SSF51206">
    <property type="entry name" value="cAMP-binding domain-like"/>
    <property type="match status" value="1"/>
</dbReference>
<dbReference type="AlphaFoldDB" id="A0A2P8E0S9"/>
<dbReference type="InterPro" id="IPR014710">
    <property type="entry name" value="RmlC-like_jellyroll"/>
</dbReference>
<proteinExistence type="predicted"/>
<dbReference type="Gene3D" id="2.60.120.10">
    <property type="entry name" value="Jelly Rolls"/>
    <property type="match status" value="1"/>
</dbReference>
<dbReference type="RefSeq" id="WP_106568079.1">
    <property type="nucleotide sequence ID" value="NZ_PYGF01000008.1"/>
</dbReference>
<evidence type="ECO:0000313" key="2">
    <source>
        <dbReference type="Proteomes" id="UP000240708"/>
    </source>
</evidence>
<dbReference type="InterPro" id="IPR018490">
    <property type="entry name" value="cNMP-bd_dom_sf"/>
</dbReference>
<comment type="caution">
    <text evidence="1">The sequence shown here is derived from an EMBL/GenBank/DDBJ whole genome shotgun (WGS) entry which is preliminary data.</text>
</comment>
<evidence type="ECO:0000313" key="1">
    <source>
        <dbReference type="EMBL" id="PSL03084.1"/>
    </source>
</evidence>
<reference evidence="1 2" key="1">
    <citation type="submission" date="2018-03" db="EMBL/GenBank/DDBJ databases">
        <title>Genomic Encyclopedia of Archaeal and Bacterial Type Strains, Phase II (KMG-II): from individual species to whole genera.</title>
        <authorList>
            <person name="Goeker M."/>
        </authorList>
    </citation>
    <scope>NUCLEOTIDE SEQUENCE [LARGE SCALE GENOMIC DNA]</scope>
    <source>
        <strain evidence="1 2">DSM 28057</strain>
    </source>
</reference>
<dbReference type="OrthoDB" id="823735at2"/>
<keyword evidence="2" id="KW-1185">Reference proteome</keyword>
<gene>
    <name evidence="1" type="ORF">CLV48_108194</name>
</gene>